<evidence type="ECO:0000313" key="2">
    <source>
        <dbReference type="Proteomes" id="UP000279029"/>
    </source>
</evidence>
<dbReference type="Proteomes" id="UP000279029">
    <property type="component" value="Chromosome"/>
</dbReference>
<accession>A0A3P7NWI7</accession>
<proteinExistence type="predicted"/>
<name>A0A3P7NWI7_9FIRM</name>
<organism evidence="1 2">
    <name type="scientific">Petrocella atlantisensis</name>
    <dbReference type="NCBI Taxonomy" id="2173034"/>
    <lineage>
        <taxon>Bacteria</taxon>
        <taxon>Bacillati</taxon>
        <taxon>Bacillota</taxon>
        <taxon>Clostridia</taxon>
        <taxon>Lachnospirales</taxon>
        <taxon>Vallitaleaceae</taxon>
        <taxon>Petrocella</taxon>
    </lineage>
</organism>
<gene>
    <name evidence="1" type="ORF">PATL70BA_1667</name>
</gene>
<sequence length="39" mass="4489">MARLRAYVANDDKVGNLFKYKQKNSSAYPREAGNKSIKR</sequence>
<protein>
    <submittedName>
        <fullName evidence="1">Uncharacterized protein</fullName>
    </submittedName>
</protein>
<dbReference type="KEGG" id="cbar:PATL70BA_1667"/>
<evidence type="ECO:0000313" key="1">
    <source>
        <dbReference type="EMBL" id="VDN47554.1"/>
    </source>
</evidence>
<reference evidence="1 2" key="1">
    <citation type="submission" date="2018-09" db="EMBL/GenBank/DDBJ databases">
        <authorList>
            <person name="Postec A."/>
        </authorList>
    </citation>
    <scope>NUCLEOTIDE SEQUENCE [LARGE SCALE GENOMIC DNA]</scope>
    <source>
        <strain evidence="1">70B-A</strain>
    </source>
</reference>
<dbReference type="EMBL" id="LR130778">
    <property type="protein sequence ID" value="VDN47554.1"/>
    <property type="molecule type" value="Genomic_DNA"/>
</dbReference>
<keyword evidence="2" id="KW-1185">Reference proteome</keyword>
<dbReference type="AlphaFoldDB" id="A0A3P7NWI7"/>